<dbReference type="RefSeq" id="WP_073290784.1">
    <property type="nucleotide sequence ID" value="NZ_FRCP01000023.1"/>
</dbReference>
<sequence length="151" mass="16733">MALKANYKDDIFSGARKYMQVNNADNTKSFLDVTEYSQEGDYFGANEVNEMAAEINRIAEEFPSKDIYLTISNNWEGSTAPYTQNITVDGILSTDNPIVDVILSDSLDTAILEEKAWGNISKIVTNDGSITAICNKKKPVTGVRIQLKVVR</sequence>
<evidence type="ECO:0000313" key="1">
    <source>
        <dbReference type="EMBL" id="SHM95425.1"/>
    </source>
</evidence>
<dbReference type="AlphaFoldDB" id="A0A1M7MW65"/>
<dbReference type="Proteomes" id="UP000184038">
    <property type="component" value="Unassembled WGS sequence"/>
</dbReference>
<gene>
    <name evidence="1" type="ORF">SAMN02746066_04069</name>
</gene>
<reference evidence="1 2" key="1">
    <citation type="submission" date="2016-11" db="EMBL/GenBank/DDBJ databases">
        <authorList>
            <person name="Jaros S."/>
            <person name="Januszkiewicz K."/>
            <person name="Wedrychowicz H."/>
        </authorList>
    </citation>
    <scope>NUCLEOTIDE SEQUENCE [LARGE SCALE GENOMIC DNA]</scope>
    <source>
        <strain evidence="1 2">DSM 15930</strain>
    </source>
</reference>
<dbReference type="STRING" id="1120996.SAMN02746066_04069"/>
<name>A0A1M7MW65_9FIRM</name>
<dbReference type="EMBL" id="FRCP01000023">
    <property type="protein sequence ID" value="SHM95425.1"/>
    <property type="molecule type" value="Genomic_DNA"/>
</dbReference>
<accession>A0A1M7MW65</accession>
<protein>
    <submittedName>
        <fullName evidence="1">Uncharacterized protein</fullName>
    </submittedName>
</protein>
<evidence type="ECO:0000313" key="2">
    <source>
        <dbReference type="Proteomes" id="UP000184038"/>
    </source>
</evidence>
<keyword evidence="2" id="KW-1185">Reference proteome</keyword>
<proteinExistence type="predicted"/>
<organism evidence="1 2">
    <name type="scientific">Anaerosporobacter mobilis DSM 15930</name>
    <dbReference type="NCBI Taxonomy" id="1120996"/>
    <lineage>
        <taxon>Bacteria</taxon>
        <taxon>Bacillati</taxon>
        <taxon>Bacillota</taxon>
        <taxon>Clostridia</taxon>
        <taxon>Lachnospirales</taxon>
        <taxon>Lachnospiraceae</taxon>
        <taxon>Anaerosporobacter</taxon>
    </lineage>
</organism>
<dbReference type="OrthoDB" id="1990763at2"/>